<organism evidence="3 4">
    <name type="scientific">Mycolicibacterium doricum</name>
    <dbReference type="NCBI Taxonomy" id="126673"/>
    <lineage>
        <taxon>Bacteria</taxon>
        <taxon>Bacillati</taxon>
        <taxon>Actinomycetota</taxon>
        <taxon>Actinomycetes</taxon>
        <taxon>Mycobacteriales</taxon>
        <taxon>Mycobacteriaceae</taxon>
        <taxon>Mycolicibacterium</taxon>
    </lineage>
</organism>
<dbReference type="Proteomes" id="UP000467201">
    <property type="component" value="Chromosome"/>
</dbReference>
<keyword evidence="1" id="KW-1133">Transmembrane helix</keyword>
<proteinExistence type="predicted"/>
<name>A0A1X1SZN9_9MYCO</name>
<evidence type="ECO:0000313" key="4">
    <source>
        <dbReference type="Proteomes" id="UP000193564"/>
    </source>
</evidence>
<reference evidence="2" key="3">
    <citation type="submission" date="2020-02" db="EMBL/GenBank/DDBJ databases">
        <authorList>
            <person name="Matsumoto Y."/>
            <person name="Motooka D."/>
            <person name="Nakamura S."/>
        </authorList>
    </citation>
    <scope>NUCLEOTIDE SEQUENCE</scope>
    <source>
        <strain evidence="2">JCM 12405</strain>
    </source>
</reference>
<dbReference type="Proteomes" id="UP000193564">
    <property type="component" value="Unassembled WGS sequence"/>
</dbReference>
<keyword evidence="1" id="KW-0472">Membrane</keyword>
<dbReference type="EMBL" id="LQOS01000049">
    <property type="protein sequence ID" value="ORV37389.1"/>
    <property type="molecule type" value="Genomic_DNA"/>
</dbReference>
<feature type="transmembrane region" description="Helical" evidence="1">
    <location>
        <begin position="38"/>
        <end position="55"/>
    </location>
</feature>
<reference evidence="2 5" key="2">
    <citation type="journal article" date="2019" name="Emerg. Microbes Infect.">
        <title>Comprehensive subspecies identification of 175 nontuberculous mycobacteria species based on 7547 genomic profiles.</title>
        <authorList>
            <person name="Matsumoto Y."/>
            <person name="Kinjo T."/>
            <person name="Motooka D."/>
            <person name="Nabeya D."/>
            <person name="Jung N."/>
            <person name="Uechi K."/>
            <person name="Horii T."/>
            <person name="Iida T."/>
            <person name="Fujita J."/>
            <person name="Nakamura S."/>
        </authorList>
    </citation>
    <scope>NUCLEOTIDE SEQUENCE [LARGE SCALE GENOMIC DNA]</scope>
    <source>
        <strain evidence="2 5">JCM 12405</strain>
    </source>
</reference>
<dbReference type="STRING" id="126673.AWC01_16235"/>
<evidence type="ECO:0000313" key="3">
    <source>
        <dbReference type="EMBL" id="ORV37389.1"/>
    </source>
</evidence>
<evidence type="ECO:0000313" key="2">
    <source>
        <dbReference type="EMBL" id="BBZ06518.1"/>
    </source>
</evidence>
<evidence type="ECO:0000256" key="1">
    <source>
        <dbReference type="SAM" id="Phobius"/>
    </source>
</evidence>
<accession>A0A1X1SZN9</accession>
<dbReference type="KEGG" id="mdr:MDOR_06870"/>
<dbReference type="EMBL" id="AP022605">
    <property type="protein sequence ID" value="BBZ06518.1"/>
    <property type="molecule type" value="Genomic_DNA"/>
</dbReference>
<reference evidence="3 4" key="1">
    <citation type="submission" date="2016-01" db="EMBL/GenBank/DDBJ databases">
        <title>The new phylogeny of the genus Mycobacterium.</title>
        <authorList>
            <person name="Tarcisio F."/>
            <person name="Conor M."/>
            <person name="Antonella G."/>
            <person name="Elisabetta G."/>
            <person name="Giulia F.S."/>
            <person name="Sara T."/>
            <person name="Anna F."/>
            <person name="Clotilde B."/>
            <person name="Roberto B."/>
            <person name="Veronica D.S."/>
            <person name="Fabio R."/>
            <person name="Monica P."/>
            <person name="Olivier J."/>
            <person name="Enrico T."/>
            <person name="Nicola S."/>
        </authorList>
    </citation>
    <scope>NUCLEOTIDE SEQUENCE [LARGE SCALE GENOMIC DNA]</scope>
    <source>
        <strain evidence="3 4">DSM 44339</strain>
    </source>
</reference>
<dbReference type="InterPro" id="IPR023298">
    <property type="entry name" value="ATPase_P-typ_TM_dom_sf"/>
</dbReference>
<dbReference type="SUPFAM" id="SSF81665">
    <property type="entry name" value="Calcium ATPase, transmembrane domain M"/>
    <property type="match status" value="1"/>
</dbReference>
<gene>
    <name evidence="3" type="ORF">AWC01_16235</name>
    <name evidence="2" type="ORF">MDOR_06870</name>
</gene>
<evidence type="ECO:0000313" key="5">
    <source>
        <dbReference type="Proteomes" id="UP000467201"/>
    </source>
</evidence>
<sequence length="70" mass="7531">MRRAAPWWRRLAAQLVHFFALVFGSASGLAFVAGLPQLGVAILIVVVPNGLFAFAQEERAQHTATADSPL</sequence>
<keyword evidence="4" id="KW-1185">Reference proteome</keyword>
<dbReference type="AlphaFoldDB" id="A0A1X1SZN9"/>
<keyword evidence="1" id="KW-0812">Transmembrane</keyword>
<protein>
    <submittedName>
        <fullName evidence="3">Uncharacterized protein</fullName>
    </submittedName>
</protein>